<dbReference type="NCBIfam" id="TIGR00369">
    <property type="entry name" value="unchar_dom_1"/>
    <property type="match status" value="1"/>
</dbReference>
<gene>
    <name evidence="4" type="ORF">GCM10011430_18090</name>
</gene>
<dbReference type="InterPro" id="IPR039298">
    <property type="entry name" value="ACOT13"/>
</dbReference>
<keyword evidence="2" id="KW-0378">Hydrolase</keyword>
<comment type="similarity">
    <text evidence="1">Belongs to the thioesterase PaaI family.</text>
</comment>
<dbReference type="PANTHER" id="PTHR21660">
    <property type="entry name" value="THIOESTERASE SUPERFAMILY MEMBER-RELATED"/>
    <property type="match status" value="1"/>
</dbReference>
<dbReference type="CDD" id="cd03443">
    <property type="entry name" value="PaaI_thioesterase"/>
    <property type="match status" value="1"/>
</dbReference>
<dbReference type="InterPro" id="IPR006683">
    <property type="entry name" value="Thioestr_dom"/>
</dbReference>
<evidence type="ECO:0000256" key="2">
    <source>
        <dbReference type="ARBA" id="ARBA00022801"/>
    </source>
</evidence>
<evidence type="ECO:0000259" key="3">
    <source>
        <dbReference type="Pfam" id="PF03061"/>
    </source>
</evidence>
<dbReference type="InterPro" id="IPR003736">
    <property type="entry name" value="PAAI_dom"/>
</dbReference>
<sequence>MTNPAAPSPVLIPFLQELGIEVVESNAGTAQVQLTLQERHLNSWRVAHGGVVMTMLDNVMSLAGRSLDPEIRSGVTIEMKTSFMQPGGIEGSRLVAKGKVMHASSSIYFCEGELWNEDKLVAKATGTFKFIRRNDVAKKLA</sequence>
<organism evidence="4 5">
    <name type="scientific">Oxalicibacterium solurbis</name>
    <dbReference type="NCBI Taxonomy" id="69280"/>
    <lineage>
        <taxon>Bacteria</taxon>
        <taxon>Pseudomonadati</taxon>
        <taxon>Pseudomonadota</taxon>
        <taxon>Betaproteobacteria</taxon>
        <taxon>Burkholderiales</taxon>
        <taxon>Oxalobacteraceae</taxon>
        <taxon>Oxalicibacterium</taxon>
    </lineage>
</organism>
<protein>
    <recommendedName>
        <fullName evidence="3">Thioesterase domain-containing protein</fullName>
    </recommendedName>
</protein>
<name>A0A8J3AWR9_9BURK</name>
<evidence type="ECO:0000313" key="5">
    <source>
        <dbReference type="Proteomes" id="UP000627205"/>
    </source>
</evidence>
<dbReference type="EMBL" id="BMDP01000002">
    <property type="protein sequence ID" value="GGI54635.1"/>
    <property type="molecule type" value="Genomic_DNA"/>
</dbReference>
<reference evidence="4" key="2">
    <citation type="submission" date="2020-09" db="EMBL/GenBank/DDBJ databases">
        <authorList>
            <person name="Sun Q."/>
            <person name="Sedlacek I."/>
        </authorList>
    </citation>
    <scope>NUCLEOTIDE SEQUENCE</scope>
    <source>
        <strain evidence="4">CCM 7664</strain>
    </source>
</reference>
<reference evidence="4" key="1">
    <citation type="journal article" date="2014" name="Int. J. Syst. Evol. Microbiol.">
        <title>Complete genome sequence of Corynebacterium casei LMG S-19264T (=DSM 44701T), isolated from a smear-ripened cheese.</title>
        <authorList>
            <consortium name="US DOE Joint Genome Institute (JGI-PGF)"/>
            <person name="Walter F."/>
            <person name="Albersmeier A."/>
            <person name="Kalinowski J."/>
            <person name="Ruckert C."/>
        </authorList>
    </citation>
    <scope>NUCLEOTIDE SEQUENCE</scope>
    <source>
        <strain evidence="4">CCM 7664</strain>
    </source>
</reference>
<evidence type="ECO:0000313" key="4">
    <source>
        <dbReference type="EMBL" id="GGI54635.1"/>
    </source>
</evidence>
<dbReference type="RefSeq" id="WP_188420781.1">
    <property type="nucleotide sequence ID" value="NZ_BMDP01000002.1"/>
</dbReference>
<keyword evidence="5" id="KW-1185">Reference proteome</keyword>
<dbReference type="SUPFAM" id="SSF54637">
    <property type="entry name" value="Thioesterase/thiol ester dehydrase-isomerase"/>
    <property type="match status" value="1"/>
</dbReference>
<evidence type="ECO:0000256" key="1">
    <source>
        <dbReference type="ARBA" id="ARBA00008324"/>
    </source>
</evidence>
<feature type="domain" description="Thioesterase" evidence="3">
    <location>
        <begin position="46"/>
        <end position="121"/>
    </location>
</feature>
<comment type="caution">
    <text evidence="4">The sequence shown here is derived from an EMBL/GenBank/DDBJ whole genome shotgun (WGS) entry which is preliminary data.</text>
</comment>
<dbReference type="GO" id="GO:0047617">
    <property type="term" value="F:fatty acyl-CoA hydrolase activity"/>
    <property type="evidence" value="ECO:0007669"/>
    <property type="project" value="InterPro"/>
</dbReference>
<proteinExistence type="inferred from homology"/>
<dbReference type="Gene3D" id="3.10.129.10">
    <property type="entry name" value="Hotdog Thioesterase"/>
    <property type="match status" value="1"/>
</dbReference>
<dbReference type="InterPro" id="IPR029069">
    <property type="entry name" value="HotDog_dom_sf"/>
</dbReference>
<dbReference type="PANTHER" id="PTHR21660:SF1">
    <property type="entry name" value="ACYL-COENZYME A THIOESTERASE 13"/>
    <property type="match status" value="1"/>
</dbReference>
<accession>A0A8J3AWR9</accession>
<dbReference type="Proteomes" id="UP000627205">
    <property type="component" value="Unassembled WGS sequence"/>
</dbReference>
<dbReference type="AlphaFoldDB" id="A0A8J3AWR9"/>
<dbReference type="Pfam" id="PF03061">
    <property type="entry name" value="4HBT"/>
    <property type="match status" value="1"/>
</dbReference>